<keyword evidence="2" id="KW-1185">Reference proteome</keyword>
<proteinExistence type="predicted"/>
<dbReference type="AlphaFoldDB" id="A0A077MGC4"/>
<dbReference type="Proteomes" id="UP000035720">
    <property type="component" value="Unassembled WGS sequence"/>
</dbReference>
<sequence>MADQPVSSTDDLIRDALRRAVAISWDGCHKIYVLMDEESFDGEPGRDRHRLLRLDRPGVCCSARKQQHSHFVGSAEERTEAVLGVVKGWFGSSCPLRFVSTVEEDSCFVHLIEQGEDWA</sequence>
<name>A0A077MGC4_9MICO</name>
<dbReference type="RefSeq" id="WP_048544112.1">
    <property type="nucleotide sequence ID" value="NZ_HF571038.1"/>
</dbReference>
<accession>A0A077MGC4</accession>
<dbReference type="STRING" id="1193518.BN13_80032"/>
<organism evidence="1 2">
    <name type="scientific">Nostocoides jenkinsii Ben 74</name>
    <dbReference type="NCBI Taxonomy" id="1193518"/>
    <lineage>
        <taxon>Bacteria</taxon>
        <taxon>Bacillati</taxon>
        <taxon>Actinomycetota</taxon>
        <taxon>Actinomycetes</taxon>
        <taxon>Micrococcales</taxon>
        <taxon>Intrasporangiaceae</taxon>
        <taxon>Nostocoides</taxon>
    </lineage>
</organism>
<protein>
    <submittedName>
        <fullName evidence="1">Uncharacterized protein</fullName>
    </submittedName>
</protein>
<comment type="caution">
    <text evidence="1">The sequence shown here is derived from an EMBL/GenBank/DDBJ whole genome shotgun (WGS) entry which is preliminary data.</text>
</comment>
<reference evidence="1 2" key="1">
    <citation type="journal article" date="2013" name="ISME J.">
        <title>A metabolic model for members of the genus Tetrasphaera involved in enhanced biological phosphorus removal.</title>
        <authorList>
            <person name="Kristiansen R."/>
            <person name="Nguyen H.T.T."/>
            <person name="Saunders A.M."/>
            <person name="Nielsen J.L."/>
            <person name="Wimmer R."/>
            <person name="Le V.Q."/>
            <person name="McIlroy S.J."/>
            <person name="Petrovski S."/>
            <person name="Seviour R.J."/>
            <person name="Calteau A."/>
            <person name="Nielsen K.L."/>
            <person name="Nielsen P.H."/>
        </authorList>
    </citation>
    <scope>NUCLEOTIDE SEQUENCE [LARGE SCALE GENOMIC DNA]</scope>
    <source>
        <strain evidence="1 2">Ben 74</strain>
    </source>
</reference>
<evidence type="ECO:0000313" key="1">
    <source>
        <dbReference type="EMBL" id="CCI54663.1"/>
    </source>
</evidence>
<evidence type="ECO:0000313" key="2">
    <source>
        <dbReference type="Proteomes" id="UP000035720"/>
    </source>
</evidence>
<dbReference type="EMBL" id="CAJC01000194">
    <property type="protein sequence ID" value="CCI54663.1"/>
    <property type="molecule type" value="Genomic_DNA"/>
</dbReference>
<gene>
    <name evidence="1" type="ORF">BN13_80032</name>
</gene>